<evidence type="ECO:0000313" key="7">
    <source>
        <dbReference type="EMBL" id="RYU13893.1"/>
    </source>
</evidence>
<accession>A0A4Q5J617</accession>
<dbReference type="InterPro" id="IPR020845">
    <property type="entry name" value="AMP-binding_CS"/>
</dbReference>
<dbReference type="Pfam" id="PF13193">
    <property type="entry name" value="AMP-binding_C"/>
    <property type="match status" value="1"/>
</dbReference>
<evidence type="ECO:0000256" key="1">
    <source>
        <dbReference type="ARBA" id="ARBA00006432"/>
    </source>
</evidence>
<dbReference type="SUPFAM" id="SSF56801">
    <property type="entry name" value="Acetyl-CoA synthetase-like"/>
    <property type="match status" value="1"/>
</dbReference>
<dbReference type="Proteomes" id="UP000291189">
    <property type="component" value="Unassembled WGS sequence"/>
</dbReference>
<proteinExistence type="inferred from homology"/>
<feature type="domain" description="AMP-dependent synthetase/ligase" evidence="5">
    <location>
        <begin position="17"/>
        <end position="373"/>
    </location>
</feature>
<comment type="caution">
    <text evidence="7">The sequence shown here is derived from an EMBL/GenBank/DDBJ whole genome shotgun (WGS) entry which is preliminary data.</text>
</comment>
<dbReference type="InterPro" id="IPR042099">
    <property type="entry name" value="ANL_N_sf"/>
</dbReference>
<dbReference type="InterPro" id="IPR045851">
    <property type="entry name" value="AMP-bd_C_sf"/>
</dbReference>
<dbReference type="OrthoDB" id="9803968at2"/>
<dbReference type="Gene3D" id="3.40.50.12780">
    <property type="entry name" value="N-terminal domain of ligase-like"/>
    <property type="match status" value="1"/>
</dbReference>
<dbReference type="PANTHER" id="PTHR43859:SF4">
    <property type="entry name" value="BUTANOATE--COA LIGASE AAE1-RELATED"/>
    <property type="match status" value="1"/>
</dbReference>
<evidence type="ECO:0000256" key="4">
    <source>
        <dbReference type="ARBA" id="ARBA00023098"/>
    </source>
</evidence>
<dbReference type="AlphaFoldDB" id="A0A4Q5J617"/>
<dbReference type="GO" id="GO:0006631">
    <property type="term" value="P:fatty acid metabolic process"/>
    <property type="evidence" value="ECO:0007669"/>
    <property type="project" value="UniProtKB-KW"/>
</dbReference>
<name>A0A4Q5J617_9ACTN</name>
<feature type="domain" description="AMP-binding enzyme C-terminal" evidence="6">
    <location>
        <begin position="424"/>
        <end position="499"/>
    </location>
</feature>
<evidence type="ECO:0000256" key="2">
    <source>
        <dbReference type="ARBA" id="ARBA00022598"/>
    </source>
</evidence>
<dbReference type="GO" id="GO:0016874">
    <property type="term" value="F:ligase activity"/>
    <property type="evidence" value="ECO:0007669"/>
    <property type="project" value="UniProtKB-KW"/>
</dbReference>
<protein>
    <submittedName>
        <fullName evidence="7">Acyl-CoA synthetase</fullName>
    </submittedName>
</protein>
<gene>
    <name evidence="7" type="ORF">ETU37_05040</name>
</gene>
<dbReference type="InterPro" id="IPR025110">
    <property type="entry name" value="AMP-bd_C"/>
</dbReference>
<evidence type="ECO:0000256" key="3">
    <source>
        <dbReference type="ARBA" id="ARBA00022832"/>
    </source>
</evidence>
<keyword evidence="3" id="KW-0276">Fatty acid metabolism</keyword>
<dbReference type="PROSITE" id="PS00455">
    <property type="entry name" value="AMP_BINDING"/>
    <property type="match status" value="1"/>
</dbReference>
<dbReference type="FunFam" id="3.30.300.30:FF:000008">
    <property type="entry name" value="2,3-dihydroxybenzoate-AMP ligase"/>
    <property type="match status" value="1"/>
</dbReference>
<dbReference type="EMBL" id="SDPU01000013">
    <property type="protein sequence ID" value="RYU13893.1"/>
    <property type="molecule type" value="Genomic_DNA"/>
</dbReference>
<dbReference type="RefSeq" id="WP_129985957.1">
    <property type="nucleotide sequence ID" value="NZ_SDPU01000013.1"/>
</dbReference>
<evidence type="ECO:0000313" key="8">
    <source>
        <dbReference type="Proteomes" id="UP000291189"/>
    </source>
</evidence>
<reference evidence="7 8" key="1">
    <citation type="submission" date="2019-01" db="EMBL/GenBank/DDBJ databases">
        <title>Nocardioides guangzhouensis sp. nov., an actinobacterium isolated from soil.</title>
        <authorList>
            <person name="Fu Y."/>
            <person name="Cai Y."/>
            <person name="Lin Z."/>
            <person name="Chen P."/>
        </authorList>
    </citation>
    <scope>NUCLEOTIDE SEQUENCE [LARGE SCALE GENOMIC DNA]</scope>
    <source>
        <strain evidence="7 8">NBRC 105384</strain>
    </source>
</reference>
<sequence>MDAALGLAPLTPLAQLDRAADYFPDRVAYRFEGASTTYAGLREQVRRAAGLLVEAGVRRGDRVAVLARNVPVALLAHFAVPWAGGVLVALNHRLAAGELHGILEHAEPRLLVAEQDLADLADDAVAGLDLPVLPDSALLTAAVSSADAVPERHGVTDELDLITLNYTSGTTGSPKGVMYRHRGAALQSIAMAYHLRLEMDSVYLWTLPMFHCNGWSFPWAVAAAGATSLCTGTTDPEQLWQLIRDETVTHFCAAPTLLTSLLTSPAAAPVEQPLTVATGGAPPTPALIRRAEQLGLHVVHLYGLTETYGPSLICDWQPEWDGLPEDEQAEKLSRQGIPNVMGATVTLEPVPGDDGRGLAELTIAGNTVMAGYYRDDAATAAATVGDDRFRTGDLGVQHDDRYFQLQDRAKDVIISGGENISSIEVERVLAEHPAVSESAVVARPDETWGEVPVAFVTLSDDAGDVSEDELIEFVKSRIARYKAPKHVVFGPLPKTATGKIQKFELRTRVGEQPAGPGADTPR</sequence>
<dbReference type="PANTHER" id="PTHR43859">
    <property type="entry name" value="ACYL-ACTIVATING ENZYME"/>
    <property type="match status" value="1"/>
</dbReference>
<keyword evidence="2" id="KW-0436">Ligase</keyword>
<organism evidence="7 8">
    <name type="scientific">Nocardioides iriomotensis</name>
    <dbReference type="NCBI Taxonomy" id="715784"/>
    <lineage>
        <taxon>Bacteria</taxon>
        <taxon>Bacillati</taxon>
        <taxon>Actinomycetota</taxon>
        <taxon>Actinomycetes</taxon>
        <taxon>Propionibacteriales</taxon>
        <taxon>Nocardioidaceae</taxon>
        <taxon>Nocardioides</taxon>
    </lineage>
</organism>
<comment type="similarity">
    <text evidence="1">Belongs to the ATP-dependent AMP-binding enzyme family.</text>
</comment>
<dbReference type="Pfam" id="PF00501">
    <property type="entry name" value="AMP-binding"/>
    <property type="match status" value="1"/>
</dbReference>
<dbReference type="InterPro" id="IPR000873">
    <property type="entry name" value="AMP-dep_synth/lig_dom"/>
</dbReference>
<evidence type="ECO:0000259" key="6">
    <source>
        <dbReference type="Pfam" id="PF13193"/>
    </source>
</evidence>
<dbReference type="Gene3D" id="3.30.300.30">
    <property type="match status" value="1"/>
</dbReference>
<keyword evidence="4" id="KW-0443">Lipid metabolism</keyword>
<keyword evidence="8" id="KW-1185">Reference proteome</keyword>
<evidence type="ECO:0000259" key="5">
    <source>
        <dbReference type="Pfam" id="PF00501"/>
    </source>
</evidence>